<dbReference type="OrthoDB" id="9812260at2"/>
<evidence type="ECO:0000313" key="1">
    <source>
        <dbReference type="EMBL" id="AWN39705.1"/>
    </source>
</evidence>
<accession>A0A2U8W0Y1</accession>
<sequence length="65" mass="7255">MGRACTSEDEAERLRALGRYHLLDTPREQDFDEIAEAAAELCETPIAVVNLVSDGRQFFKAEVVT</sequence>
<proteinExistence type="predicted"/>
<dbReference type="EMBL" id="CP029550">
    <property type="protein sequence ID" value="AWN39705.1"/>
    <property type="molecule type" value="Genomic_DNA"/>
</dbReference>
<protein>
    <submittedName>
        <fullName evidence="1">Uncharacterized protein</fullName>
    </submittedName>
</protein>
<dbReference type="PANTHER" id="PTHR43102">
    <property type="entry name" value="SLR1143 PROTEIN"/>
    <property type="match status" value="1"/>
</dbReference>
<reference evidence="2" key="1">
    <citation type="submission" date="2018-05" db="EMBL/GenBank/DDBJ databases">
        <title>Complete Genome Sequence of Methylobacterium sp. 17SD2-17.</title>
        <authorList>
            <person name="Srinivasan S."/>
        </authorList>
    </citation>
    <scope>NUCLEOTIDE SEQUENCE [LARGE SCALE GENOMIC DNA]</scope>
    <source>
        <strain evidence="2">17SD2-17</strain>
    </source>
</reference>
<dbReference type="PANTHER" id="PTHR43102:SF2">
    <property type="entry name" value="GAF DOMAIN-CONTAINING PROTEIN"/>
    <property type="match status" value="1"/>
</dbReference>
<name>A0A2U8W0Y1_9HYPH</name>
<dbReference type="Proteomes" id="UP000245926">
    <property type="component" value="Chromosome"/>
</dbReference>
<gene>
    <name evidence="1" type="ORF">DK389_03085</name>
</gene>
<evidence type="ECO:0000313" key="2">
    <source>
        <dbReference type="Proteomes" id="UP000245926"/>
    </source>
</evidence>
<organism evidence="1 2">
    <name type="scientific">Methylobacterium durans</name>
    <dbReference type="NCBI Taxonomy" id="2202825"/>
    <lineage>
        <taxon>Bacteria</taxon>
        <taxon>Pseudomonadati</taxon>
        <taxon>Pseudomonadota</taxon>
        <taxon>Alphaproteobacteria</taxon>
        <taxon>Hyphomicrobiales</taxon>
        <taxon>Methylobacteriaceae</taxon>
        <taxon>Methylobacterium</taxon>
    </lineage>
</organism>
<dbReference type="AlphaFoldDB" id="A0A2U8W0Y1"/>
<dbReference type="KEGG" id="mets:DK389_03085"/>
<keyword evidence="2" id="KW-1185">Reference proteome</keyword>